<reference evidence="1" key="4">
    <citation type="submission" date="2019-03" db="UniProtKB">
        <authorList>
            <consortium name="EnsemblPlants"/>
        </authorList>
    </citation>
    <scope>IDENTIFICATION</scope>
</reference>
<keyword evidence="2" id="KW-1185">Reference proteome</keyword>
<dbReference type="AlphaFoldDB" id="A0A453BP40"/>
<protein>
    <submittedName>
        <fullName evidence="1">Uncharacterized protein</fullName>
    </submittedName>
</protein>
<evidence type="ECO:0000313" key="2">
    <source>
        <dbReference type="Proteomes" id="UP000015105"/>
    </source>
</evidence>
<accession>A0A453BP40</accession>
<name>A0A453BP40_AEGTS</name>
<proteinExistence type="predicted"/>
<reference evidence="1" key="5">
    <citation type="journal article" date="2021" name="G3 (Bethesda)">
        <title>Aegilops tauschii genome assembly Aet v5.0 features greater sequence contiguity and improved annotation.</title>
        <authorList>
            <person name="Wang L."/>
            <person name="Zhu T."/>
            <person name="Rodriguez J.C."/>
            <person name="Deal K.R."/>
            <person name="Dubcovsky J."/>
            <person name="McGuire P.E."/>
            <person name="Lux T."/>
            <person name="Spannagl M."/>
            <person name="Mayer K.F.X."/>
            <person name="Baldrich P."/>
            <person name="Meyers B.C."/>
            <person name="Huo N."/>
            <person name="Gu Y.Q."/>
            <person name="Zhou H."/>
            <person name="Devos K.M."/>
            <person name="Bennetzen J.L."/>
            <person name="Unver T."/>
            <person name="Budak H."/>
            <person name="Gulick P.J."/>
            <person name="Galiba G."/>
            <person name="Kalapos B."/>
            <person name="Nelson D.R."/>
            <person name="Li P."/>
            <person name="You F.M."/>
            <person name="Luo M.C."/>
            <person name="Dvorak J."/>
        </authorList>
    </citation>
    <scope>NUCLEOTIDE SEQUENCE [LARGE SCALE GENOMIC DNA]</scope>
    <source>
        <strain evidence="1">cv. AL8/78</strain>
    </source>
</reference>
<dbReference type="Proteomes" id="UP000015105">
    <property type="component" value="Chromosome 2D"/>
</dbReference>
<dbReference type="EnsemblPlants" id="AET2Gv20583300.1">
    <property type="protein sequence ID" value="AET2Gv20583300.1"/>
    <property type="gene ID" value="AET2Gv20583300"/>
</dbReference>
<sequence length="223" mass="23608">MELTDSSKLLTRCRANENELYFDTEPSPFCAVGRTSELLLLSHFTDGESSAASLFEQGSAEIGLILARLMPLPTTPRSVTVLPVLPDVAAVDIVGESKPLFTPPICEEVKDAALGATALPAFCINPAFAAMLFIISSISELGVAIACSRSSSFFSRSGNIPVTTSSSSSIDNFFESPSAVDALSPLSANKVAFAFFRLSKRDLHNETAFAQYGIASAILDANS</sequence>
<organism evidence="1 2">
    <name type="scientific">Aegilops tauschii subsp. strangulata</name>
    <name type="common">Goatgrass</name>
    <dbReference type="NCBI Taxonomy" id="200361"/>
    <lineage>
        <taxon>Eukaryota</taxon>
        <taxon>Viridiplantae</taxon>
        <taxon>Streptophyta</taxon>
        <taxon>Embryophyta</taxon>
        <taxon>Tracheophyta</taxon>
        <taxon>Spermatophyta</taxon>
        <taxon>Magnoliopsida</taxon>
        <taxon>Liliopsida</taxon>
        <taxon>Poales</taxon>
        <taxon>Poaceae</taxon>
        <taxon>BOP clade</taxon>
        <taxon>Pooideae</taxon>
        <taxon>Triticodae</taxon>
        <taxon>Triticeae</taxon>
        <taxon>Triticinae</taxon>
        <taxon>Aegilops</taxon>
    </lineage>
</organism>
<reference evidence="2" key="2">
    <citation type="journal article" date="2017" name="Nat. Plants">
        <title>The Aegilops tauschii genome reveals multiple impacts of transposons.</title>
        <authorList>
            <person name="Zhao G."/>
            <person name="Zou C."/>
            <person name="Li K."/>
            <person name="Wang K."/>
            <person name="Li T."/>
            <person name="Gao L."/>
            <person name="Zhang X."/>
            <person name="Wang H."/>
            <person name="Yang Z."/>
            <person name="Liu X."/>
            <person name="Jiang W."/>
            <person name="Mao L."/>
            <person name="Kong X."/>
            <person name="Jiao Y."/>
            <person name="Jia J."/>
        </authorList>
    </citation>
    <scope>NUCLEOTIDE SEQUENCE [LARGE SCALE GENOMIC DNA]</scope>
    <source>
        <strain evidence="2">cv. AL8/78</strain>
    </source>
</reference>
<evidence type="ECO:0000313" key="1">
    <source>
        <dbReference type="EnsemblPlants" id="AET2Gv20583300.1"/>
    </source>
</evidence>
<reference evidence="1" key="3">
    <citation type="journal article" date="2017" name="Nature">
        <title>Genome sequence of the progenitor of the wheat D genome Aegilops tauschii.</title>
        <authorList>
            <person name="Luo M.C."/>
            <person name="Gu Y.Q."/>
            <person name="Puiu D."/>
            <person name="Wang H."/>
            <person name="Twardziok S.O."/>
            <person name="Deal K.R."/>
            <person name="Huo N."/>
            <person name="Zhu T."/>
            <person name="Wang L."/>
            <person name="Wang Y."/>
            <person name="McGuire P.E."/>
            <person name="Liu S."/>
            <person name="Long H."/>
            <person name="Ramasamy R.K."/>
            <person name="Rodriguez J.C."/>
            <person name="Van S.L."/>
            <person name="Yuan L."/>
            <person name="Wang Z."/>
            <person name="Xia Z."/>
            <person name="Xiao L."/>
            <person name="Anderson O.D."/>
            <person name="Ouyang S."/>
            <person name="Liang Y."/>
            <person name="Zimin A.V."/>
            <person name="Pertea G."/>
            <person name="Qi P."/>
            <person name="Bennetzen J.L."/>
            <person name="Dai X."/>
            <person name="Dawson M.W."/>
            <person name="Muller H.G."/>
            <person name="Kugler K."/>
            <person name="Rivarola-Duarte L."/>
            <person name="Spannagl M."/>
            <person name="Mayer K.F.X."/>
            <person name="Lu F.H."/>
            <person name="Bevan M.W."/>
            <person name="Leroy P."/>
            <person name="Li P."/>
            <person name="You F.M."/>
            <person name="Sun Q."/>
            <person name="Liu Z."/>
            <person name="Lyons E."/>
            <person name="Wicker T."/>
            <person name="Salzberg S.L."/>
            <person name="Devos K.M."/>
            <person name="Dvorak J."/>
        </authorList>
    </citation>
    <scope>NUCLEOTIDE SEQUENCE [LARGE SCALE GENOMIC DNA]</scope>
    <source>
        <strain evidence="1">cv. AL8/78</strain>
    </source>
</reference>
<reference evidence="2" key="1">
    <citation type="journal article" date="2014" name="Science">
        <title>Ancient hybridizations among the ancestral genomes of bread wheat.</title>
        <authorList>
            <consortium name="International Wheat Genome Sequencing Consortium,"/>
            <person name="Marcussen T."/>
            <person name="Sandve S.R."/>
            <person name="Heier L."/>
            <person name="Spannagl M."/>
            <person name="Pfeifer M."/>
            <person name="Jakobsen K.S."/>
            <person name="Wulff B.B."/>
            <person name="Steuernagel B."/>
            <person name="Mayer K.F."/>
            <person name="Olsen O.A."/>
        </authorList>
    </citation>
    <scope>NUCLEOTIDE SEQUENCE [LARGE SCALE GENOMIC DNA]</scope>
    <source>
        <strain evidence="2">cv. AL8/78</strain>
    </source>
</reference>
<dbReference type="Gramene" id="AET2Gv20583300.1">
    <property type="protein sequence ID" value="AET2Gv20583300.1"/>
    <property type="gene ID" value="AET2Gv20583300"/>
</dbReference>